<reference evidence="2" key="2">
    <citation type="submission" date="2022-10" db="EMBL/GenBank/DDBJ databases">
        <authorList>
            <consortium name="ENA_rothamsted_submissions"/>
            <consortium name="culmorum"/>
            <person name="King R."/>
        </authorList>
    </citation>
    <scope>NUCLEOTIDE SEQUENCE</scope>
</reference>
<dbReference type="Proteomes" id="UP001153737">
    <property type="component" value="Chromosome 5"/>
</dbReference>
<proteinExistence type="predicted"/>
<feature type="compositionally biased region" description="Basic and acidic residues" evidence="1">
    <location>
        <begin position="128"/>
        <end position="141"/>
    </location>
</feature>
<feature type="region of interest" description="Disordered" evidence="1">
    <location>
        <begin position="52"/>
        <end position="141"/>
    </location>
</feature>
<keyword evidence="3" id="KW-1185">Reference proteome</keyword>
<name>A0A9N9SJQ2_PHACE</name>
<evidence type="ECO:0000256" key="1">
    <source>
        <dbReference type="SAM" id="MobiDB-lite"/>
    </source>
</evidence>
<dbReference type="EMBL" id="OU896711">
    <property type="protein sequence ID" value="CAG9822229.1"/>
    <property type="molecule type" value="Genomic_DNA"/>
</dbReference>
<dbReference type="OrthoDB" id="8902093at2759"/>
<protein>
    <submittedName>
        <fullName evidence="2">Uncharacterized protein</fullName>
    </submittedName>
</protein>
<evidence type="ECO:0000313" key="3">
    <source>
        <dbReference type="Proteomes" id="UP001153737"/>
    </source>
</evidence>
<reference evidence="2" key="1">
    <citation type="submission" date="2022-01" db="EMBL/GenBank/DDBJ databases">
        <authorList>
            <person name="King R."/>
        </authorList>
    </citation>
    <scope>NUCLEOTIDE SEQUENCE</scope>
</reference>
<gene>
    <name evidence="2" type="ORF">PHAECO_LOCUS9748</name>
</gene>
<organism evidence="2 3">
    <name type="scientific">Phaedon cochleariae</name>
    <name type="common">Mustard beetle</name>
    <dbReference type="NCBI Taxonomy" id="80249"/>
    <lineage>
        <taxon>Eukaryota</taxon>
        <taxon>Metazoa</taxon>
        <taxon>Ecdysozoa</taxon>
        <taxon>Arthropoda</taxon>
        <taxon>Hexapoda</taxon>
        <taxon>Insecta</taxon>
        <taxon>Pterygota</taxon>
        <taxon>Neoptera</taxon>
        <taxon>Endopterygota</taxon>
        <taxon>Coleoptera</taxon>
        <taxon>Polyphaga</taxon>
        <taxon>Cucujiformia</taxon>
        <taxon>Chrysomeloidea</taxon>
        <taxon>Chrysomelidae</taxon>
        <taxon>Chrysomelinae</taxon>
        <taxon>Chrysomelini</taxon>
        <taxon>Phaedon</taxon>
    </lineage>
</organism>
<evidence type="ECO:0000313" key="2">
    <source>
        <dbReference type="EMBL" id="CAG9822229.1"/>
    </source>
</evidence>
<accession>A0A9N9SJQ2</accession>
<dbReference type="AlphaFoldDB" id="A0A9N9SJQ2"/>
<feature type="compositionally biased region" description="Polar residues" evidence="1">
    <location>
        <begin position="94"/>
        <end position="103"/>
    </location>
</feature>
<sequence>MKEHGYEVAGKNCYDEYRSLLKTYRAIKDKASKTGESAITWEYYHTMNAVLGNKPNKTPDEELSGSSLGSTFETEETSTSESTTQYLDDIEMAESTNNNNSVDKNAKPKKKIPEMTMKRYLFQKNKKGNRDEEEAKKRWEEKEEIENKIAEALLARSQNL</sequence>